<reference evidence="1 2" key="1">
    <citation type="submission" date="2014-09" db="EMBL/GenBank/DDBJ databases">
        <title>Vibrio maritimus JCM 19240. (C210) whole genome shotgun sequence.</title>
        <authorList>
            <person name="Sawabe T."/>
            <person name="Meirelles P."/>
            <person name="Nakanishi M."/>
            <person name="Sayaka M."/>
            <person name="Hattori M."/>
            <person name="Ohkuma M."/>
        </authorList>
    </citation>
    <scope>NUCLEOTIDE SEQUENCE [LARGE SCALE GENOMIC DNA]</scope>
    <source>
        <strain evidence="1 2">JCM 19240</strain>
    </source>
</reference>
<accession>A0A090SYA6</accession>
<sequence length="240" mass="26172">MSILLVEGIHAGVGASTVAANLAAAYTVLGHKVLLVDLDPKNLVGPWFGHSTDKVSGWTDAVRSNESWKQALLKDPIGSYFLPHGFAKLTSSEYASYLDEMLAAAQDKFEITIVSAPHDTELAPTPNSALLKLRVVNPTPMCVTMLNRQIAQNPPDDKTLFVLNQCRHDIALLRDMTLVLEDALGTRLISAHLYYDIAIQEAFAMLGNVMTAATRSNAAVEFRQLATVVLSQVEKNQLRS</sequence>
<keyword evidence="2" id="KW-1185">Reference proteome</keyword>
<proteinExistence type="predicted"/>
<dbReference type="EMBL" id="BBMT01000002">
    <property type="protein sequence ID" value="GAL32661.1"/>
    <property type="molecule type" value="Genomic_DNA"/>
</dbReference>
<dbReference type="Gene3D" id="3.40.50.300">
    <property type="entry name" value="P-loop containing nucleotide triphosphate hydrolases"/>
    <property type="match status" value="1"/>
</dbReference>
<protein>
    <submittedName>
        <fullName evidence="1">Cellulose synthase putative</fullName>
    </submittedName>
</protein>
<evidence type="ECO:0000313" key="1">
    <source>
        <dbReference type="EMBL" id="GAL32661.1"/>
    </source>
</evidence>
<dbReference type="OrthoDB" id="5288747at2"/>
<dbReference type="InterPro" id="IPR027417">
    <property type="entry name" value="P-loop_NTPase"/>
</dbReference>
<dbReference type="SUPFAM" id="SSF52540">
    <property type="entry name" value="P-loop containing nucleoside triphosphate hydrolases"/>
    <property type="match status" value="1"/>
</dbReference>
<evidence type="ECO:0000313" key="2">
    <source>
        <dbReference type="Proteomes" id="UP000029224"/>
    </source>
</evidence>
<dbReference type="Pfam" id="PF06564">
    <property type="entry name" value="CBP_BcsQ"/>
    <property type="match status" value="1"/>
</dbReference>
<dbReference type="InterPro" id="IPR017746">
    <property type="entry name" value="Cellulose_synthase_operon_BcsQ"/>
</dbReference>
<comment type="caution">
    <text evidence="1">The sequence shown here is derived from an EMBL/GenBank/DDBJ whole genome shotgun (WGS) entry which is preliminary data.</text>
</comment>
<organism evidence="1 2">
    <name type="scientific">Vibrio maritimus</name>
    <dbReference type="NCBI Taxonomy" id="990268"/>
    <lineage>
        <taxon>Bacteria</taxon>
        <taxon>Pseudomonadati</taxon>
        <taxon>Pseudomonadota</taxon>
        <taxon>Gammaproteobacteria</taxon>
        <taxon>Vibrionales</taxon>
        <taxon>Vibrionaceae</taxon>
        <taxon>Vibrio</taxon>
    </lineage>
</organism>
<reference evidence="1 2" key="2">
    <citation type="submission" date="2014-09" db="EMBL/GenBank/DDBJ databases">
        <authorList>
            <consortium name="NBRP consortium"/>
            <person name="Sawabe T."/>
            <person name="Meirelles P."/>
            <person name="Nakanishi M."/>
            <person name="Sayaka M."/>
            <person name="Hattori M."/>
            <person name="Ohkuma M."/>
        </authorList>
    </citation>
    <scope>NUCLEOTIDE SEQUENCE [LARGE SCALE GENOMIC DNA]</scope>
    <source>
        <strain evidence="1 2">JCM 19240</strain>
    </source>
</reference>
<name>A0A090SYA6_9VIBR</name>
<dbReference type="Proteomes" id="UP000029224">
    <property type="component" value="Unassembled WGS sequence"/>
</dbReference>
<dbReference type="AlphaFoldDB" id="A0A090SYA6"/>
<gene>
    <name evidence="1" type="ORF">JCM19240_6093</name>
</gene>